<geneLocation type="plasmid" evidence="2">
    <name>pnfsy08</name>
</geneLocation>
<dbReference type="KEGG" id="nfl:COO91_10423"/>
<dbReference type="EMBL" id="CP024793">
    <property type="protein sequence ID" value="AUB44200.1"/>
    <property type="molecule type" value="Genomic_DNA"/>
</dbReference>
<dbReference type="AlphaFoldDB" id="A0A2K8T971"/>
<sequence length="39" mass="4322">MACRKGSSLIAVDREMTKRGRREGVTLQEKFPLSPCRGG</sequence>
<gene>
    <name evidence="1" type="ORF">COO91_10423</name>
</gene>
<protein>
    <submittedName>
        <fullName evidence="1">Uncharacterized protein</fullName>
    </submittedName>
</protein>
<keyword evidence="1" id="KW-0614">Plasmid</keyword>
<evidence type="ECO:0000313" key="1">
    <source>
        <dbReference type="EMBL" id="AUB44200.1"/>
    </source>
</evidence>
<accession>A0A2K8T971</accession>
<keyword evidence="2" id="KW-1185">Reference proteome</keyword>
<dbReference type="Proteomes" id="UP000232003">
    <property type="component" value="Plasmid pNFSY08"/>
</dbReference>
<name>A0A2K8T971_9NOSO</name>
<evidence type="ECO:0000313" key="2">
    <source>
        <dbReference type="Proteomes" id="UP000232003"/>
    </source>
</evidence>
<reference evidence="1 2" key="1">
    <citation type="submission" date="2017-11" db="EMBL/GenBank/DDBJ databases">
        <title>Complete genome of a free-living desiccation-tolerant cyanobacterium and its photosynthetic adaptation to extreme terrestrial habitat.</title>
        <authorList>
            <person name="Shang J."/>
        </authorList>
    </citation>
    <scope>NUCLEOTIDE SEQUENCE [LARGE SCALE GENOMIC DNA]</scope>
    <source>
        <strain evidence="1 2">CCNUN1</strain>
        <plasmid evidence="2">pnfsy08</plasmid>
    </source>
</reference>
<proteinExistence type="predicted"/>
<organism evidence="1 2">
    <name type="scientific">Nostoc flagelliforme CCNUN1</name>
    <dbReference type="NCBI Taxonomy" id="2038116"/>
    <lineage>
        <taxon>Bacteria</taxon>
        <taxon>Bacillati</taxon>
        <taxon>Cyanobacteriota</taxon>
        <taxon>Cyanophyceae</taxon>
        <taxon>Nostocales</taxon>
        <taxon>Nostocaceae</taxon>
        <taxon>Nostoc</taxon>
    </lineage>
</organism>